<feature type="transmembrane region" description="Helical" evidence="1">
    <location>
        <begin position="552"/>
        <end position="578"/>
    </location>
</feature>
<feature type="transmembrane region" description="Helical" evidence="1">
    <location>
        <begin position="118"/>
        <end position="138"/>
    </location>
</feature>
<comment type="caution">
    <text evidence="2">The sequence shown here is derived from an EMBL/GenBank/DDBJ whole genome shotgun (WGS) entry which is preliminary data.</text>
</comment>
<organism evidence="2 3">
    <name type="scientific">Staphylotrichum longicolle</name>
    <dbReference type="NCBI Taxonomy" id="669026"/>
    <lineage>
        <taxon>Eukaryota</taxon>
        <taxon>Fungi</taxon>
        <taxon>Dikarya</taxon>
        <taxon>Ascomycota</taxon>
        <taxon>Pezizomycotina</taxon>
        <taxon>Sordariomycetes</taxon>
        <taxon>Sordariomycetidae</taxon>
        <taxon>Sordariales</taxon>
        <taxon>Chaetomiaceae</taxon>
        <taxon>Staphylotrichum</taxon>
    </lineage>
</organism>
<name>A0AAD4F707_9PEZI</name>
<dbReference type="EMBL" id="JAHCVI010000001">
    <property type="protein sequence ID" value="KAG7294461.1"/>
    <property type="molecule type" value="Genomic_DNA"/>
</dbReference>
<keyword evidence="1" id="KW-1133">Transmembrane helix</keyword>
<dbReference type="AlphaFoldDB" id="A0AAD4F707"/>
<evidence type="ECO:0000256" key="1">
    <source>
        <dbReference type="SAM" id="Phobius"/>
    </source>
</evidence>
<proteinExistence type="predicted"/>
<reference evidence="2" key="1">
    <citation type="submission" date="2023-02" db="EMBL/GenBank/DDBJ databases">
        <authorList>
            <person name="Palmer J.M."/>
        </authorList>
    </citation>
    <scope>NUCLEOTIDE SEQUENCE</scope>
    <source>
        <strain evidence="2">FW57</strain>
    </source>
</reference>
<keyword evidence="1" id="KW-0812">Transmembrane</keyword>
<dbReference type="Proteomes" id="UP001197093">
    <property type="component" value="Unassembled WGS sequence"/>
</dbReference>
<evidence type="ECO:0000313" key="3">
    <source>
        <dbReference type="Proteomes" id="UP001197093"/>
    </source>
</evidence>
<protein>
    <submittedName>
        <fullName evidence="2">Uncharacterized protein</fullName>
    </submittedName>
</protein>
<feature type="transmembrane region" description="Helical" evidence="1">
    <location>
        <begin position="39"/>
        <end position="61"/>
    </location>
</feature>
<sequence>MSQSYDDAGEDAVFVGFWVDHGRGSNFLGATLTLQARHAVVLLAFLAVLVTFAATRSWLFWRFLLHNLISGEAEAASAPARLRQKVIIRNVVTPSAALWSLLSTDPLKPNTRKDSQRGFFLGLFAAGHVLIFAAASILTSQVITGQTVVSRVTETCGQWRIAYEGGVMNDDVYLLGRELDRNATVDADNYVRNCHSNRGTSRQIMSCNKLLTRELSFRTETGARCPFKDNVCLTGNLNLPFVMDTGNITLADLGINSKFARDLTVRRRSTCVPLDAERFRVPNSPELAKTALVAFSSYSFLTINGTATAVQLLTHPNVSFDYDLHAYSIVPPAGVELAAPLQKDQDDHTVSLVLLSGTGIAFASPNDDPLFSANTKKTPNSTLYRMDRAVNMIGCDERAQFCSSLTGRCTSWGDLLSTFPDAISVLGGQVAADDAVDILYSTTLIHLSLQTTSLPESVSERTASEALQAGRYLYHGKQGRIEPGQWKRELEYWFAVGLARLQLEIFGTVEKPPGVNSNSVINRWDTDKFKALKVLCGRIKFRSPGHTSLSTLGLALILGVSGVLVLLSFADVVVPWLLRSRGYEFREWDQTDMLKLLKRTLEAESCLDTVADPFLITRPEKGVIHATVPA</sequence>
<accession>A0AAD4F707</accession>
<keyword evidence="3" id="KW-1185">Reference proteome</keyword>
<gene>
    <name evidence="2" type="ORF">NEMBOFW57_004534</name>
</gene>
<evidence type="ECO:0000313" key="2">
    <source>
        <dbReference type="EMBL" id="KAG7294461.1"/>
    </source>
</evidence>
<keyword evidence="1" id="KW-0472">Membrane</keyword>